<gene>
    <name evidence="1" type="ORF">BK665_18005</name>
</gene>
<name>A0A423KG20_9PSED</name>
<comment type="caution">
    <text evidence="1">The sequence shown here is derived from an EMBL/GenBank/DDBJ whole genome shotgun (WGS) entry which is preliminary data.</text>
</comment>
<organism evidence="1 2">
    <name type="scientific">Pseudomonas frederiksbergensis</name>
    <dbReference type="NCBI Taxonomy" id="104087"/>
    <lineage>
        <taxon>Bacteria</taxon>
        <taxon>Pseudomonadati</taxon>
        <taxon>Pseudomonadota</taxon>
        <taxon>Gammaproteobacteria</taxon>
        <taxon>Pseudomonadales</taxon>
        <taxon>Pseudomonadaceae</taxon>
        <taxon>Pseudomonas</taxon>
    </lineage>
</organism>
<accession>A0A423KG20</accession>
<evidence type="ECO:0000313" key="2">
    <source>
        <dbReference type="Proteomes" id="UP000283627"/>
    </source>
</evidence>
<evidence type="ECO:0000313" key="1">
    <source>
        <dbReference type="EMBL" id="RON51764.1"/>
    </source>
</evidence>
<dbReference type="AlphaFoldDB" id="A0A423KG20"/>
<protein>
    <submittedName>
        <fullName evidence="1">Integrase</fullName>
    </submittedName>
</protein>
<dbReference type="Proteomes" id="UP000283627">
    <property type="component" value="Unassembled WGS sequence"/>
</dbReference>
<sequence length="366" mass="41840">MTRPFIPFPIFPPYDHWRPNRVKRFPANDHVSARLSEVNDACFPFMSTWYADRFINWIAHNWNPQSPRLQYYKWISGLEKMLNWSFANKLCLLDWTPADFKNYADFIQTPDSDWASSSSQPRFLISPGMDYRDCPINPHWKLFKEARAADLSGTIDKNVWKREIRCVTQFMEFYLKDVSASRPNVAAIKLDSLAFKQPQLRGVISDVVMKWILATLPSLLGTHKSHVIGMYLTIARYTARPMWQVLGTASSPGRVDQFMRNSHGIWLESPPKNGAAVPLPPAFARAFDRYLIYLNIDSSQPLPASSLFPWENSLGAYHIKGLWRIICLIRESLADAAAASDNPDIAQATGDIRRLTTALVSNRQAT</sequence>
<reference evidence="1 2" key="1">
    <citation type="submission" date="2016-10" db="EMBL/GenBank/DDBJ databases">
        <title>Comparative genome analysis of multiple Pseudomonas spp. focuses on biocontrol and plant growth promoting traits.</title>
        <authorList>
            <person name="Tao X.-Y."/>
            <person name="Taylor C.G."/>
        </authorList>
    </citation>
    <scope>NUCLEOTIDE SEQUENCE [LARGE SCALE GENOMIC DNA]</scope>
    <source>
        <strain evidence="1 2">39A2</strain>
    </source>
</reference>
<proteinExistence type="predicted"/>
<dbReference type="OrthoDB" id="8610787at2"/>
<dbReference type="EMBL" id="MOBP01000012">
    <property type="protein sequence ID" value="RON51764.1"/>
    <property type="molecule type" value="Genomic_DNA"/>
</dbReference>